<dbReference type="NCBIfam" id="TIGR02521">
    <property type="entry name" value="type_IV_pilW"/>
    <property type="match status" value="1"/>
</dbReference>
<feature type="region of interest" description="Disordered" evidence="2">
    <location>
        <begin position="313"/>
        <end position="345"/>
    </location>
</feature>
<feature type="repeat" description="TPR" evidence="1">
    <location>
        <begin position="35"/>
        <end position="68"/>
    </location>
</feature>
<reference evidence="5" key="1">
    <citation type="journal article" date="2019" name="Int. J. Syst. Evol. Microbiol.">
        <title>The Global Catalogue of Microorganisms (GCM) 10K type strain sequencing project: providing services to taxonomists for standard genome sequencing and annotation.</title>
        <authorList>
            <consortium name="The Broad Institute Genomics Platform"/>
            <consortium name="The Broad Institute Genome Sequencing Center for Infectious Disease"/>
            <person name="Wu L."/>
            <person name="Ma J."/>
        </authorList>
    </citation>
    <scope>NUCLEOTIDE SEQUENCE [LARGE SCALE GENOMIC DNA]</scope>
    <source>
        <strain evidence="5">KCTC 52449</strain>
    </source>
</reference>
<dbReference type="RefSeq" id="WP_123324505.1">
    <property type="nucleotide sequence ID" value="NZ_JBHRSX010000098.1"/>
</dbReference>
<evidence type="ECO:0000313" key="5">
    <source>
        <dbReference type="Proteomes" id="UP001595477"/>
    </source>
</evidence>
<sequence>MRILIVLSLMIALTGCVSETQPGAFSSEFDQQEAAKTRVSLGLTYLKNGNYSQAKQNLDKALAFAPRLAETHYGLAYYYQVVGESERADESYQTAMSLAPRDANIANSYGAFLCQDGRYEEAKRFFLQAVNAKQYANSAETYENMALCAQSQGEGEDAIEYLNSALKHQPGRAKTLFILTEMYVATEQYELAAETLRRYEKVARVSADSLWMAIEIAKGQGDLRAANGYGDMLLRMYPNSPLARLYIERQKTVPQPVVKVKTKPQSQVVSVPAPEKATDSDMENQATEVLVTKSNQAESTKSEVPEPVVVAEEPEADASEADVAESSQPVSPEPVVVTEEPEANEPVVEAKQNIEADEADTLFHVVQPKENLYRLSLKYNIKLNTLKEWNNLDENGSINVGMKLWLVPPAQQTN</sequence>
<dbReference type="Pfam" id="PF13181">
    <property type="entry name" value="TPR_8"/>
    <property type="match status" value="2"/>
</dbReference>
<dbReference type="Gene3D" id="3.10.350.10">
    <property type="entry name" value="LysM domain"/>
    <property type="match status" value="1"/>
</dbReference>
<dbReference type="PROSITE" id="PS51782">
    <property type="entry name" value="LYSM"/>
    <property type="match status" value="1"/>
</dbReference>
<dbReference type="SUPFAM" id="SSF48452">
    <property type="entry name" value="TPR-like"/>
    <property type="match status" value="1"/>
</dbReference>
<feature type="repeat" description="TPR" evidence="1">
    <location>
        <begin position="69"/>
        <end position="102"/>
    </location>
</feature>
<keyword evidence="1" id="KW-0802">TPR repeat</keyword>
<dbReference type="SMART" id="SM00257">
    <property type="entry name" value="LysM"/>
    <property type="match status" value="1"/>
</dbReference>
<feature type="compositionally biased region" description="Low complexity" evidence="2">
    <location>
        <begin position="324"/>
        <end position="345"/>
    </location>
</feature>
<dbReference type="CDD" id="cd00118">
    <property type="entry name" value="LysM"/>
    <property type="match status" value="1"/>
</dbReference>
<dbReference type="InterPro" id="IPR013360">
    <property type="entry name" value="Pilus_4_PilW"/>
</dbReference>
<dbReference type="PANTHER" id="PTHR12558">
    <property type="entry name" value="CELL DIVISION CYCLE 16,23,27"/>
    <property type="match status" value="1"/>
</dbReference>
<evidence type="ECO:0000256" key="1">
    <source>
        <dbReference type="PROSITE-ProRule" id="PRU00339"/>
    </source>
</evidence>
<feature type="domain" description="LysM" evidence="3">
    <location>
        <begin position="362"/>
        <end position="406"/>
    </location>
</feature>
<feature type="repeat" description="TPR" evidence="1">
    <location>
        <begin position="139"/>
        <end position="172"/>
    </location>
</feature>
<dbReference type="InterPro" id="IPR011990">
    <property type="entry name" value="TPR-like_helical_dom_sf"/>
</dbReference>
<dbReference type="EMBL" id="JBHRSX010000098">
    <property type="protein sequence ID" value="MFC3203787.1"/>
    <property type="molecule type" value="Genomic_DNA"/>
</dbReference>
<dbReference type="Proteomes" id="UP001595477">
    <property type="component" value="Unassembled WGS sequence"/>
</dbReference>
<gene>
    <name evidence="4" type="primary">pilW</name>
    <name evidence="4" type="ORF">ACFOEW_18425</name>
</gene>
<dbReference type="PROSITE" id="PS50005">
    <property type="entry name" value="TPR"/>
    <property type="match status" value="3"/>
</dbReference>
<accession>A0ABV7K8B1</accession>
<feature type="compositionally biased region" description="Acidic residues" evidence="2">
    <location>
        <begin position="313"/>
        <end position="323"/>
    </location>
</feature>
<dbReference type="InterPro" id="IPR018392">
    <property type="entry name" value="LysM"/>
</dbReference>
<dbReference type="SMART" id="SM00028">
    <property type="entry name" value="TPR"/>
    <property type="match status" value="4"/>
</dbReference>
<dbReference type="Pfam" id="PF01476">
    <property type="entry name" value="LysM"/>
    <property type="match status" value="1"/>
</dbReference>
<dbReference type="SUPFAM" id="SSF54106">
    <property type="entry name" value="LysM domain"/>
    <property type="match status" value="1"/>
</dbReference>
<dbReference type="Gene3D" id="1.25.40.10">
    <property type="entry name" value="Tetratricopeptide repeat domain"/>
    <property type="match status" value="1"/>
</dbReference>
<name>A0ABV7K8B1_9ALTE</name>
<dbReference type="PANTHER" id="PTHR12558:SF13">
    <property type="entry name" value="CELL DIVISION CYCLE PROTEIN 27 HOMOLOG"/>
    <property type="match status" value="1"/>
</dbReference>
<protein>
    <submittedName>
        <fullName evidence="4">Type IV pilus biogenesis/stability protein PilW</fullName>
    </submittedName>
</protein>
<organism evidence="4 5">
    <name type="scientific">Alteromonas oceani</name>
    <dbReference type="NCBI Taxonomy" id="2071609"/>
    <lineage>
        <taxon>Bacteria</taxon>
        <taxon>Pseudomonadati</taxon>
        <taxon>Pseudomonadota</taxon>
        <taxon>Gammaproteobacteria</taxon>
        <taxon>Alteromonadales</taxon>
        <taxon>Alteromonadaceae</taxon>
        <taxon>Alteromonas/Salinimonas group</taxon>
        <taxon>Alteromonas</taxon>
    </lineage>
</organism>
<dbReference type="PROSITE" id="PS51257">
    <property type="entry name" value="PROKAR_LIPOPROTEIN"/>
    <property type="match status" value="1"/>
</dbReference>
<dbReference type="InterPro" id="IPR019734">
    <property type="entry name" value="TPR_rpt"/>
</dbReference>
<keyword evidence="5" id="KW-1185">Reference proteome</keyword>
<evidence type="ECO:0000256" key="2">
    <source>
        <dbReference type="SAM" id="MobiDB-lite"/>
    </source>
</evidence>
<evidence type="ECO:0000313" key="4">
    <source>
        <dbReference type="EMBL" id="MFC3203787.1"/>
    </source>
</evidence>
<dbReference type="Pfam" id="PF13424">
    <property type="entry name" value="TPR_12"/>
    <property type="match status" value="1"/>
</dbReference>
<proteinExistence type="predicted"/>
<dbReference type="InterPro" id="IPR036779">
    <property type="entry name" value="LysM_dom_sf"/>
</dbReference>
<comment type="caution">
    <text evidence="4">The sequence shown here is derived from an EMBL/GenBank/DDBJ whole genome shotgun (WGS) entry which is preliminary data.</text>
</comment>
<evidence type="ECO:0000259" key="3">
    <source>
        <dbReference type="PROSITE" id="PS51782"/>
    </source>
</evidence>